<evidence type="ECO:0000313" key="2">
    <source>
        <dbReference type="Proteomes" id="UP001056120"/>
    </source>
</evidence>
<keyword evidence="2" id="KW-1185">Reference proteome</keyword>
<evidence type="ECO:0000313" key="1">
    <source>
        <dbReference type="EMBL" id="KAI3815200.1"/>
    </source>
</evidence>
<reference evidence="1 2" key="2">
    <citation type="journal article" date="2022" name="Mol. Ecol. Resour.">
        <title>The genomes of chicory, endive, great burdock and yacon provide insights into Asteraceae paleo-polyploidization history and plant inulin production.</title>
        <authorList>
            <person name="Fan W."/>
            <person name="Wang S."/>
            <person name="Wang H."/>
            <person name="Wang A."/>
            <person name="Jiang F."/>
            <person name="Liu H."/>
            <person name="Zhao H."/>
            <person name="Xu D."/>
            <person name="Zhang Y."/>
        </authorList>
    </citation>
    <scope>NUCLEOTIDE SEQUENCE [LARGE SCALE GENOMIC DNA]</scope>
    <source>
        <strain evidence="2">cv. Yunnan</strain>
        <tissue evidence="1">Leaves</tissue>
    </source>
</reference>
<proteinExistence type="predicted"/>
<dbReference type="Proteomes" id="UP001056120">
    <property type="component" value="Linkage Group LG05"/>
</dbReference>
<reference evidence="2" key="1">
    <citation type="journal article" date="2022" name="Mol. Ecol. Resour.">
        <title>The genomes of chicory, endive, great burdock and yacon provide insights into Asteraceae palaeo-polyploidization history and plant inulin production.</title>
        <authorList>
            <person name="Fan W."/>
            <person name="Wang S."/>
            <person name="Wang H."/>
            <person name="Wang A."/>
            <person name="Jiang F."/>
            <person name="Liu H."/>
            <person name="Zhao H."/>
            <person name="Xu D."/>
            <person name="Zhang Y."/>
        </authorList>
    </citation>
    <scope>NUCLEOTIDE SEQUENCE [LARGE SCALE GENOMIC DNA]</scope>
    <source>
        <strain evidence="2">cv. Yunnan</strain>
    </source>
</reference>
<accession>A0ACB9J608</accession>
<organism evidence="1 2">
    <name type="scientific">Smallanthus sonchifolius</name>
    <dbReference type="NCBI Taxonomy" id="185202"/>
    <lineage>
        <taxon>Eukaryota</taxon>
        <taxon>Viridiplantae</taxon>
        <taxon>Streptophyta</taxon>
        <taxon>Embryophyta</taxon>
        <taxon>Tracheophyta</taxon>
        <taxon>Spermatophyta</taxon>
        <taxon>Magnoliopsida</taxon>
        <taxon>eudicotyledons</taxon>
        <taxon>Gunneridae</taxon>
        <taxon>Pentapetalae</taxon>
        <taxon>asterids</taxon>
        <taxon>campanulids</taxon>
        <taxon>Asterales</taxon>
        <taxon>Asteraceae</taxon>
        <taxon>Asteroideae</taxon>
        <taxon>Heliantheae alliance</taxon>
        <taxon>Millerieae</taxon>
        <taxon>Smallanthus</taxon>
    </lineage>
</organism>
<sequence>MVSRCYSRCCIENRNSSAEKPSKSKWFQDATTDAAQKIENLSVARVDNVSSKSSSYCFNKEWEKSTAESQPPSSSTPGVEVPQSQPTETASSEPQSTELSPKSERVAERKT</sequence>
<protein>
    <submittedName>
        <fullName evidence="1">Uncharacterized protein</fullName>
    </submittedName>
</protein>
<comment type="caution">
    <text evidence="1">The sequence shown here is derived from an EMBL/GenBank/DDBJ whole genome shotgun (WGS) entry which is preliminary data.</text>
</comment>
<gene>
    <name evidence="1" type="ORF">L1987_14860</name>
</gene>
<name>A0ACB9J608_9ASTR</name>
<dbReference type="EMBL" id="CM042022">
    <property type="protein sequence ID" value="KAI3815200.1"/>
    <property type="molecule type" value="Genomic_DNA"/>
</dbReference>